<keyword evidence="7" id="KW-0520">NAD</keyword>
<dbReference type="PANTHER" id="PTHR31285:SF0">
    <property type="entry name" value="NICOTINAMIDE MONONUCLEOTIDE ADENYLYLTRANSFERASE"/>
    <property type="match status" value="1"/>
</dbReference>
<dbReference type="InterPro" id="IPR005248">
    <property type="entry name" value="NadD/NMNAT"/>
</dbReference>
<comment type="caution">
    <text evidence="10">The sequence shown here is derived from an EMBL/GenBank/DDBJ whole genome shotgun (WGS) entry which is preliminary data.</text>
</comment>
<dbReference type="InterPro" id="IPR014729">
    <property type="entry name" value="Rossmann-like_a/b/a_fold"/>
</dbReference>
<organism evidence="10 11">
    <name type="scientific">Nakaseomyces bracarensis</name>
    <dbReference type="NCBI Taxonomy" id="273131"/>
    <lineage>
        <taxon>Eukaryota</taxon>
        <taxon>Fungi</taxon>
        <taxon>Dikarya</taxon>
        <taxon>Ascomycota</taxon>
        <taxon>Saccharomycotina</taxon>
        <taxon>Saccharomycetes</taxon>
        <taxon>Saccharomycetales</taxon>
        <taxon>Saccharomycetaceae</taxon>
        <taxon>Nakaseomyces</taxon>
    </lineage>
</organism>
<evidence type="ECO:0000259" key="9">
    <source>
        <dbReference type="Pfam" id="PF01467"/>
    </source>
</evidence>
<evidence type="ECO:0000256" key="8">
    <source>
        <dbReference type="ARBA" id="ARBA00049001"/>
    </source>
</evidence>
<evidence type="ECO:0000256" key="4">
    <source>
        <dbReference type="ARBA" id="ARBA00022695"/>
    </source>
</evidence>
<evidence type="ECO:0000313" key="10">
    <source>
        <dbReference type="EMBL" id="KAL3234249.1"/>
    </source>
</evidence>
<dbReference type="CDD" id="cd02165">
    <property type="entry name" value="NMNAT"/>
    <property type="match status" value="1"/>
</dbReference>
<name>A0ABR4NYK3_9SACH</name>
<keyword evidence="11" id="KW-1185">Reference proteome</keyword>
<keyword evidence="4" id="KW-0548">Nucleotidyltransferase</keyword>
<protein>
    <recommendedName>
        <fullName evidence="9">Cytidyltransferase-like domain-containing protein</fullName>
    </recommendedName>
</protein>
<dbReference type="PANTHER" id="PTHR31285">
    <property type="entry name" value="NICOTINAMIDE MONONUCLEOTIDE ADENYLYLTRANSFERASE"/>
    <property type="match status" value="1"/>
</dbReference>
<dbReference type="InterPro" id="IPR004821">
    <property type="entry name" value="Cyt_trans-like"/>
</dbReference>
<keyword evidence="3" id="KW-0808">Transferase</keyword>
<keyword evidence="2" id="KW-0662">Pyridine nucleotide biosynthesis</keyword>
<comment type="pathway">
    <text evidence="1">Cofactor biosynthesis; NAD(+) biosynthesis.</text>
</comment>
<reference evidence="10 11" key="1">
    <citation type="submission" date="2024-05" db="EMBL/GenBank/DDBJ databases">
        <title>Long read based assembly of the Candida bracarensis genome reveals expanded adhesin content.</title>
        <authorList>
            <person name="Marcet-Houben M."/>
            <person name="Ksiezopolska E."/>
            <person name="Gabaldon T."/>
        </authorList>
    </citation>
    <scope>NUCLEOTIDE SEQUENCE [LARGE SCALE GENOMIC DNA]</scope>
    <source>
        <strain evidence="10 11">CBM6</strain>
    </source>
</reference>
<evidence type="ECO:0000256" key="5">
    <source>
        <dbReference type="ARBA" id="ARBA00022741"/>
    </source>
</evidence>
<keyword evidence="5" id="KW-0547">Nucleotide-binding</keyword>
<dbReference type="SUPFAM" id="SSF52374">
    <property type="entry name" value="Nucleotidylyl transferase"/>
    <property type="match status" value="1"/>
</dbReference>
<accession>A0ABR4NYK3</accession>
<proteinExistence type="predicted"/>
<feature type="domain" description="Cytidyltransferase-like" evidence="9">
    <location>
        <begin position="59"/>
        <end position="258"/>
    </location>
</feature>
<evidence type="ECO:0000313" key="11">
    <source>
        <dbReference type="Proteomes" id="UP001623330"/>
    </source>
</evidence>
<sequence>MKLQNYISLNRLIRKLVSTEMPYTSFVNDFIHHNKSFAIFGGSEKFKQKDNDSVLLVLDSSFNPPHLGHYTLIKNSVKFYQSKGITDLQILLLLSVKNADKGVKPAPFSKRMDMMQQFSKYINEQQLCNKNNSVILALTNHAKFVDKKNVIQDFIGHDSRTKIAFLVGFDTLVRIFDPKYYAPILVSEALEEFMKTVEFCCLARDHDQTTIEIQHRYVSEILDGEKEPQIPRSWGQKIHFIEFDEGVKSISSSSIRQKVLESRDQNSDDFLEFSLPTNLYEYIKKNSEIFYE</sequence>
<evidence type="ECO:0000256" key="3">
    <source>
        <dbReference type="ARBA" id="ARBA00022679"/>
    </source>
</evidence>
<gene>
    <name evidence="10" type="ORF">RNJ44_03011</name>
</gene>
<dbReference type="Gene3D" id="3.40.50.620">
    <property type="entry name" value="HUPs"/>
    <property type="match status" value="1"/>
</dbReference>
<evidence type="ECO:0000256" key="1">
    <source>
        <dbReference type="ARBA" id="ARBA00004790"/>
    </source>
</evidence>
<evidence type="ECO:0000256" key="6">
    <source>
        <dbReference type="ARBA" id="ARBA00022840"/>
    </source>
</evidence>
<dbReference type="Proteomes" id="UP001623330">
    <property type="component" value="Unassembled WGS sequence"/>
</dbReference>
<dbReference type="EMBL" id="JBEVYD010000003">
    <property type="protein sequence ID" value="KAL3234249.1"/>
    <property type="molecule type" value="Genomic_DNA"/>
</dbReference>
<evidence type="ECO:0000256" key="7">
    <source>
        <dbReference type="ARBA" id="ARBA00023027"/>
    </source>
</evidence>
<comment type="catalytic activity">
    <reaction evidence="8">
        <text>beta-nicotinamide D-ribonucleotide + ATP + H(+) = diphosphate + NAD(+)</text>
        <dbReference type="Rhea" id="RHEA:21360"/>
        <dbReference type="ChEBI" id="CHEBI:14649"/>
        <dbReference type="ChEBI" id="CHEBI:15378"/>
        <dbReference type="ChEBI" id="CHEBI:30616"/>
        <dbReference type="ChEBI" id="CHEBI:33019"/>
        <dbReference type="ChEBI" id="CHEBI:57540"/>
        <dbReference type="EC" id="2.7.7.1"/>
    </reaction>
</comment>
<dbReference type="Pfam" id="PF01467">
    <property type="entry name" value="CTP_transf_like"/>
    <property type="match status" value="1"/>
</dbReference>
<evidence type="ECO:0000256" key="2">
    <source>
        <dbReference type="ARBA" id="ARBA00022642"/>
    </source>
</evidence>
<keyword evidence="6" id="KW-0067">ATP-binding</keyword>